<proteinExistence type="predicted"/>
<sequence>MRPGWILPMMAVLLCGCGRRQVLPPPKAVAVREDGVIALRLVTFNLRYENDGDRGPRNWHQRSVAAVRSLCRMKPDVFGVQEALHGQVADLWASLPDYDFTGVGRDDGRTLGEYTGIFFRRDRFVKDTSDAGTFWLSDTPEIPGSKNWGNEIPRIACWTRLTDRATDRSFYVFATHWDHRNQPSREQAARLIARRIDTRRHGDEPVVLLGDFNAVEGNPAVTYLLGQNSVLSARQEVWKSGLVDAFDSRHRGEGNRTTLHFWDGKRAGTRNVDHILVSKGARVLEADIVVDPEPYPSDHFPVAARVEFPRP</sequence>
<dbReference type="AlphaFoldDB" id="A0A975G808"/>
<evidence type="ECO:0000313" key="3">
    <source>
        <dbReference type="Proteomes" id="UP000676169"/>
    </source>
</evidence>
<dbReference type="InterPro" id="IPR050410">
    <property type="entry name" value="CCR4/nocturin_mRNA_transcr"/>
</dbReference>
<keyword evidence="2" id="KW-0540">Nuclease</keyword>
<dbReference type="PANTHER" id="PTHR12121">
    <property type="entry name" value="CARBON CATABOLITE REPRESSOR PROTEIN 4"/>
    <property type="match status" value="1"/>
</dbReference>
<dbReference type="SUPFAM" id="SSF56219">
    <property type="entry name" value="DNase I-like"/>
    <property type="match status" value="1"/>
</dbReference>
<dbReference type="EMBL" id="CP073100">
    <property type="protein sequence ID" value="QUE50435.1"/>
    <property type="molecule type" value="Genomic_DNA"/>
</dbReference>
<dbReference type="CDD" id="cd09083">
    <property type="entry name" value="EEP-1"/>
    <property type="match status" value="1"/>
</dbReference>
<dbReference type="Gene3D" id="3.60.10.10">
    <property type="entry name" value="Endonuclease/exonuclease/phosphatase"/>
    <property type="match status" value="1"/>
</dbReference>
<dbReference type="GO" id="GO:0000175">
    <property type="term" value="F:3'-5'-RNA exonuclease activity"/>
    <property type="evidence" value="ECO:0007669"/>
    <property type="project" value="TreeGrafter"/>
</dbReference>
<keyword evidence="2" id="KW-0378">Hydrolase</keyword>
<name>A0A975G808_9BACT</name>
<dbReference type="RefSeq" id="WP_211630575.1">
    <property type="nucleotide sequence ID" value="NZ_CP073100.1"/>
</dbReference>
<evidence type="ECO:0000259" key="1">
    <source>
        <dbReference type="Pfam" id="PF03372"/>
    </source>
</evidence>
<dbReference type="InterPro" id="IPR036691">
    <property type="entry name" value="Endo/exonu/phosph_ase_sf"/>
</dbReference>
<protein>
    <submittedName>
        <fullName evidence="2">Endonuclease/exonuclease/phosphatase family protein</fullName>
    </submittedName>
</protein>
<accession>A0A975G808</accession>
<dbReference type="GO" id="GO:0004519">
    <property type="term" value="F:endonuclease activity"/>
    <property type="evidence" value="ECO:0007669"/>
    <property type="project" value="UniProtKB-KW"/>
</dbReference>
<keyword evidence="2" id="KW-0255">Endonuclease</keyword>
<dbReference type="KEGG" id="lamb:KBB96_16390"/>
<dbReference type="PROSITE" id="PS51257">
    <property type="entry name" value="PROKAR_LIPOPROTEIN"/>
    <property type="match status" value="1"/>
</dbReference>
<gene>
    <name evidence="2" type="ORF">KBB96_16390</name>
</gene>
<evidence type="ECO:0000313" key="2">
    <source>
        <dbReference type="EMBL" id="QUE50435.1"/>
    </source>
</evidence>
<feature type="domain" description="Endonuclease/exonuclease/phosphatase" evidence="1">
    <location>
        <begin position="42"/>
        <end position="299"/>
    </location>
</feature>
<reference evidence="2" key="1">
    <citation type="submission" date="2021-04" db="EMBL/GenBank/DDBJ databases">
        <title>Luteolibacter sp. 32A isolated from the skin of an Anderson's salamander (Ambystoma andersonii).</title>
        <authorList>
            <person name="Spergser J."/>
            <person name="Busse H.-J."/>
        </authorList>
    </citation>
    <scope>NUCLEOTIDE SEQUENCE</scope>
    <source>
        <strain evidence="2">32A</strain>
    </source>
</reference>
<dbReference type="Proteomes" id="UP000676169">
    <property type="component" value="Chromosome"/>
</dbReference>
<dbReference type="PANTHER" id="PTHR12121:SF36">
    <property type="entry name" value="ENDONUCLEASE_EXONUCLEASE_PHOSPHATASE DOMAIN-CONTAINING PROTEIN"/>
    <property type="match status" value="1"/>
</dbReference>
<organism evidence="2 3">
    <name type="scientific">Luteolibacter ambystomatis</name>
    <dbReference type="NCBI Taxonomy" id="2824561"/>
    <lineage>
        <taxon>Bacteria</taxon>
        <taxon>Pseudomonadati</taxon>
        <taxon>Verrucomicrobiota</taxon>
        <taxon>Verrucomicrobiia</taxon>
        <taxon>Verrucomicrobiales</taxon>
        <taxon>Verrucomicrobiaceae</taxon>
        <taxon>Luteolibacter</taxon>
    </lineage>
</organism>
<dbReference type="InterPro" id="IPR005135">
    <property type="entry name" value="Endo/exonuclease/phosphatase"/>
</dbReference>
<dbReference type="Pfam" id="PF03372">
    <property type="entry name" value="Exo_endo_phos"/>
    <property type="match status" value="1"/>
</dbReference>
<keyword evidence="3" id="KW-1185">Reference proteome</keyword>